<feature type="domain" description="C2H2-type" evidence="8">
    <location>
        <begin position="198"/>
        <end position="225"/>
    </location>
</feature>
<evidence type="ECO:0000256" key="3">
    <source>
        <dbReference type="ARBA" id="ARBA00022771"/>
    </source>
</evidence>
<keyword evidence="4" id="KW-0862">Zinc</keyword>
<dbReference type="SMART" id="SM00355">
    <property type="entry name" value="ZnF_C2H2"/>
    <property type="match status" value="5"/>
</dbReference>
<evidence type="ECO:0000256" key="6">
    <source>
        <dbReference type="PROSITE-ProRule" id="PRU00042"/>
    </source>
</evidence>
<name>A0ABN8QVE7_9CNID</name>
<dbReference type="PANTHER" id="PTHR24388">
    <property type="entry name" value="ZINC FINGER PROTEIN"/>
    <property type="match status" value="1"/>
</dbReference>
<organism evidence="9 10">
    <name type="scientific">Porites lobata</name>
    <dbReference type="NCBI Taxonomy" id="104759"/>
    <lineage>
        <taxon>Eukaryota</taxon>
        <taxon>Metazoa</taxon>
        <taxon>Cnidaria</taxon>
        <taxon>Anthozoa</taxon>
        <taxon>Hexacorallia</taxon>
        <taxon>Scleractinia</taxon>
        <taxon>Fungiina</taxon>
        <taxon>Poritidae</taxon>
        <taxon>Porites</taxon>
    </lineage>
</organism>
<proteinExistence type="predicted"/>
<keyword evidence="10" id="KW-1185">Reference proteome</keyword>
<evidence type="ECO:0000259" key="8">
    <source>
        <dbReference type="PROSITE" id="PS50157"/>
    </source>
</evidence>
<protein>
    <recommendedName>
        <fullName evidence="8">C2H2-type domain-containing protein</fullName>
    </recommendedName>
</protein>
<evidence type="ECO:0000256" key="7">
    <source>
        <dbReference type="SAM" id="MobiDB-lite"/>
    </source>
</evidence>
<comment type="caution">
    <text evidence="9">The sequence shown here is derived from an EMBL/GenBank/DDBJ whole genome shotgun (WGS) entry which is preliminary data.</text>
</comment>
<feature type="compositionally biased region" description="Polar residues" evidence="7">
    <location>
        <begin position="44"/>
        <end position="61"/>
    </location>
</feature>
<gene>
    <name evidence="9" type="ORF">PLOB_00011531</name>
</gene>
<dbReference type="InterPro" id="IPR050527">
    <property type="entry name" value="Snail/Krueppel_Znf"/>
</dbReference>
<accession>A0ABN8QVE7</accession>
<evidence type="ECO:0000256" key="4">
    <source>
        <dbReference type="ARBA" id="ARBA00022833"/>
    </source>
</evidence>
<evidence type="ECO:0000256" key="5">
    <source>
        <dbReference type="ARBA" id="ARBA00023242"/>
    </source>
</evidence>
<sequence>MPKSFLIKKGKEYGSLPSNSCLQKNSTVTEVTPVGFLHSLTFSGTASESGKSSASQNLPQSKQKRREISKTVRGNAEEATLDENGNYVEDINESRSDGRHRGAENAIGGRSRYVCAECGKSYATSSNLSRHKQTHRSLDSKLAKRCEHCGKAYVSMPALAMHVLTHKLLHKCDVCGKAFSRPWLLQGHMRSHTGERPFLCPECNKAFADRSNLRAHMQTHSPLKQFKCDRCDRTFALKSYLNKHAESACARDVAVSK</sequence>
<evidence type="ECO:0000256" key="1">
    <source>
        <dbReference type="ARBA" id="ARBA00022723"/>
    </source>
</evidence>
<dbReference type="PROSITE" id="PS00028">
    <property type="entry name" value="ZINC_FINGER_C2H2_1"/>
    <property type="match status" value="3"/>
</dbReference>
<feature type="compositionally biased region" description="Basic and acidic residues" evidence="7">
    <location>
        <begin position="92"/>
        <end position="103"/>
    </location>
</feature>
<dbReference type="InterPro" id="IPR036236">
    <property type="entry name" value="Znf_C2H2_sf"/>
</dbReference>
<keyword evidence="3 6" id="KW-0863">Zinc-finger</keyword>
<dbReference type="InterPro" id="IPR013087">
    <property type="entry name" value="Znf_C2H2_type"/>
</dbReference>
<keyword evidence="1" id="KW-0479">Metal-binding</keyword>
<feature type="domain" description="C2H2-type" evidence="8">
    <location>
        <begin position="170"/>
        <end position="197"/>
    </location>
</feature>
<feature type="region of interest" description="Disordered" evidence="7">
    <location>
        <begin position="44"/>
        <end position="104"/>
    </location>
</feature>
<dbReference type="Gene3D" id="3.30.160.60">
    <property type="entry name" value="Classic Zinc Finger"/>
    <property type="match status" value="4"/>
</dbReference>
<evidence type="ECO:0000313" key="10">
    <source>
        <dbReference type="Proteomes" id="UP001159405"/>
    </source>
</evidence>
<dbReference type="Pfam" id="PF00096">
    <property type="entry name" value="zf-C2H2"/>
    <property type="match status" value="5"/>
</dbReference>
<evidence type="ECO:0000313" key="9">
    <source>
        <dbReference type="EMBL" id="CAH3171033.1"/>
    </source>
</evidence>
<reference evidence="9 10" key="1">
    <citation type="submission" date="2022-05" db="EMBL/GenBank/DDBJ databases">
        <authorList>
            <consortium name="Genoscope - CEA"/>
            <person name="William W."/>
        </authorList>
    </citation>
    <scope>NUCLEOTIDE SEQUENCE [LARGE SCALE GENOMIC DNA]</scope>
</reference>
<keyword evidence="5" id="KW-0539">Nucleus</keyword>
<dbReference type="PROSITE" id="PS50157">
    <property type="entry name" value="ZINC_FINGER_C2H2_2"/>
    <property type="match status" value="5"/>
</dbReference>
<dbReference type="PANTHER" id="PTHR24388:SF38">
    <property type="entry name" value="PROTEIN SNAIL"/>
    <property type="match status" value="1"/>
</dbReference>
<dbReference type="Proteomes" id="UP001159405">
    <property type="component" value="Unassembled WGS sequence"/>
</dbReference>
<dbReference type="EMBL" id="CALNXK010000160">
    <property type="protein sequence ID" value="CAH3171033.1"/>
    <property type="molecule type" value="Genomic_DNA"/>
</dbReference>
<feature type="domain" description="C2H2-type" evidence="8">
    <location>
        <begin position="226"/>
        <end position="244"/>
    </location>
</feature>
<keyword evidence="2" id="KW-0677">Repeat</keyword>
<feature type="domain" description="C2H2-type" evidence="8">
    <location>
        <begin position="113"/>
        <end position="140"/>
    </location>
</feature>
<dbReference type="SUPFAM" id="SSF57667">
    <property type="entry name" value="beta-beta-alpha zinc fingers"/>
    <property type="match status" value="2"/>
</dbReference>
<evidence type="ECO:0000256" key="2">
    <source>
        <dbReference type="ARBA" id="ARBA00022737"/>
    </source>
</evidence>
<feature type="domain" description="C2H2-type" evidence="8">
    <location>
        <begin position="144"/>
        <end position="166"/>
    </location>
</feature>